<evidence type="ECO:0000256" key="5">
    <source>
        <dbReference type="ARBA" id="ARBA00023157"/>
    </source>
</evidence>
<dbReference type="PANTHER" id="PTHR23277:SF108">
    <property type="entry name" value="FASCICLIN-3"/>
    <property type="match status" value="1"/>
</dbReference>
<dbReference type="InterPro" id="IPR051427">
    <property type="entry name" value="Nectin/Nectin-like"/>
</dbReference>
<keyword evidence="5" id="KW-1015">Disulfide bond</keyword>
<feature type="domain" description="Ig-like" evidence="8">
    <location>
        <begin position="134"/>
        <end position="170"/>
    </location>
</feature>
<keyword evidence="4" id="KW-0472">Membrane</keyword>
<protein>
    <recommendedName>
        <fullName evidence="8">Ig-like domain-containing protein</fullName>
    </recommendedName>
</protein>
<name>A0A2G8L8M9_STIJA</name>
<evidence type="ECO:0000256" key="6">
    <source>
        <dbReference type="ARBA" id="ARBA00023180"/>
    </source>
</evidence>
<organism evidence="9 10">
    <name type="scientific">Stichopus japonicus</name>
    <name type="common">Sea cucumber</name>
    <dbReference type="NCBI Taxonomy" id="307972"/>
    <lineage>
        <taxon>Eukaryota</taxon>
        <taxon>Metazoa</taxon>
        <taxon>Echinodermata</taxon>
        <taxon>Eleutherozoa</taxon>
        <taxon>Echinozoa</taxon>
        <taxon>Holothuroidea</taxon>
        <taxon>Aspidochirotacea</taxon>
        <taxon>Aspidochirotida</taxon>
        <taxon>Stichopodidae</taxon>
        <taxon>Apostichopus</taxon>
    </lineage>
</organism>
<dbReference type="SUPFAM" id="SSF48726">
    <property type="entry name" value="Immunoglobulin"/>
    <property type="match status" value="1"/>
</dbReference>
<dbReference type="AlphaFoldDB" id="A0A2G8L8M9"/>
<dbReference type="GO" id="GO:0005912">
    <property type="term" value="C:adherens junction"/>
    <property type="evidence" value="ECO:0007669"/>
    <property type="project" value="TreeGrafter"/>
</dbReference>
<comment type="subcellular location">
    <subcellularLocation>
        <location evidence="1">Membrane</location>
    </subcellularLocation>
</comment>
<keyword evidence="10" id="KW-1185">Reference proteome</keyword>
<evidence type="ECO:0000256" key="3">
    <source>
        <dbReference type="ARBA" id="ARBA00022737"/>
    </source>
</evidence>
<dbReference type="InterPro" id="IPR013106">
    <property type="entry name" value="Ig_V-set"/>
</dbReference>
<proteinExistence type="predicted"/>
<dbReference type="SMART" id="SM00409">
    <property type="entry name" value="IG"/>
    <property type="match status" value="1"/>
</dbReference>
<dbReference type="GO" id="GO:0007156">
    <property type="term" value="P:homophilic cell adhesion via plasma membrane adhesion molecules"/>
    <property type="evidence" value="ECO:0007669"/>
    <property type="project" value="TreeGrafter"/>
</dbReference>
<keyword evidence="2 7" id="KW-0732">Signal</keyword>
<dbReference type="GO" id="GO:0016020">
    <property type="term" value="C:membrane"/>
    <property type="evidence" value="ECO:0007669"/>
    <property type="project" value="UniProtKB-SubCell"/>
</dbReference>
<reference evidence="9 10" key="1">
    <citation type="journal article" date="2017" name="PLoS Biol.">
        <title>The sea cucumber genome provides insights into morphological evolution and visceral regeneration.</title>
        <authorList>
            <person name="Zhang X."/>
            <person name="Sun L."/>
            <person name="Yuan J."/>
            <person name="Sun Y."/>
            <person name="Gao Y."/>
            <person name="Zhang L."/>
            <person name="Li S."/>
            <person name="Dai H."/>
            <person name="Hamel J.F."/>
            <person name="Liu C."/>
            <person name="Yu Y."/>
            <person name="Liu S."/>
            <person name="Lin W."/>
            <person name="Guo K."/>
            <person name="Jin S."/>
            <person name="Xu P."/>
            <person name="Storey K.B."/>
            <person name="Huan P."/>
            <person name="Zhang T."/>
            <person name="Zhou Y."/>
            <person name="Zhang J."/>
            <person name="Lin C."/>
            <person name="Li X."/>
            <person name="Xing L."/>
            <person name="Huo D."/>
            <person name="Sun M."/>
            <person name="Wang L."/>
            <person name="Mercier A."/>
            <person name="Li F."/>
            <person name="Yang H."/>
            <person name="Xiang J."/>
        </authorList>
    </citation>
    <scope>NUCLEOTIDE SEQUENCE [LARGE SCALE GENOMIC DNA]</scope>
    <source>
        <strain evidence="9">Shaxun</strain>
        <tissue evidence="9">Muscle</tissue>
    </source>
</reference>
<comment type="caution">
    <text evidence="9">The sequence shown here is derived from an EMBL/GenBank/DDBJ whole genome shotgun (WGS) entry which is preliminary data.</text>
</comment>
<accession>A0A2G8L8M9</accession>
<dbReference type="PANTHER" id="PTHR23277">
    <property type="entry name" value="NECTIN-RELATED"/>
    <property type="match status" value="1"/>
</dbReference>
<keyword evidence="3" id="KW-0677">Repeat</keyword>
<dbReference type="InterPro" id="IPR036179">
    <property type="entry name" value="Ig-like_dom_sf"/>
</dbReference>
<dbReference type="InterPro" id="IPR007110">
    <property type="entry name" value="Ig-like_dom"/>
</dbReference>
<evidence type="ECO:0000313" key="9">
    <source>
        <dbReference type="EMBL" id="PIK56617.1"/>
    </source>
</evidence>
<dbReference type="Proteomes" id="UP000230750">
    <property type="component" value="Unassembled WGS sequence"/>
</dbReference>
<evidence type="ECO:0000256" key="4">
    <source>
        <dbReference type="ARBA" id="ARBA00023136"/>
    </source>
</evidence>
<evidence type="ECO:0000256" key="2">
    <source>
        <dbReference type="ARBA" id="ARBA00022729"/>
    </source>
</evidence>
<evidence type="ECO:0000256" key="7">
    <source>
        <dbReference type="SAM" id="SignalP"/>
    </source>
</evidence>
<dbReference type="InterPro" id="IPR013783">
    <property type="entry name" value="Ig-like_fold"/>
</dbReference>
<dbReference type="PROSITE" id="PS50835">
    <property type="entry name" value="IG_LIKE"/>
    <property type="match status" value="1"/>
</dbReference>
<dbReference type="InterPro" id="IPR003599">
    <property type="entry name" value="Ig_sub"/>
</dbReference>
<feature type="chain" id="PRO_5013802392" description="Ig-like domain-containing protein" evidence="7">
    <location>
        <begin position="28"/>
        <end position="219"/>
    </location>
</feature>
<gene>
    <name evidence="9" type="ORF">BSL78_06473</name>
</gene>
<evidence type="ECO:0000256" key="1">
    <source>
        <dbReference type="ARBA" id="ARBA00004370"/>
    </source>
</evidence>
<keyword evidence="6" id="KW-0325">Glycoprotein</keyword>
<dbReference type="EMBL" id="MRZV01000169">
    <property type="protein sequence ID" value="PIK56617.1"/>
    <property type="molecule type" value="Genomic_DNA"/>
</dbReference>
<evidence type="ECO:0000313" key="10">
    <source>
        <dbReference type="Proteomes" id="UP000230750"/>
    </source>
</evidence>
<feature type="signal peptide" evidence="7">
    <location>
        <begin position="1"/>
        <end position="27"/>
    </location>
</feature>
<dbReference type="GO" id="GO:0007157">
    <property type="term" value="P:heterophilic cell-cell adhesion via plasma membrane cell adhesion molecules"/>
    <property type="evidence" value="ECO:0007669"/>
    <property type="project" value="TreeGrafter"/>
</dbReference>
<evidence type="ECO:0000259" key="8">
    <source>
        <dbReference type="PROSITE" id="PS50835"/>
    </source>
</evidence>
<dbReference type="Gene3D" id="2.60.40.10">
    <property type="entry name" value="Immunoglobulins"/>
    <property type="match status" value="1"/>
</dbReference>
<dbReference type="Pfam" id="PF07686">
    <property type="entry name" value="V-set"/>
    <property type="match status" value="1"/>
</dbReference>
<sequence>MKSLSATYESWFLLLIAFDTFIGVQMACQSIYQVEKGNDATIGCSSTNVPTEVLWYNGPPSSTNPILVLANDQKSGTLYDNIRFDINLDGEMLISNAQFEDEGKYTVVTYFSPENYHEEQITIQITVRPQQECPQISGCSSCSTCGLRVNQTGELICRVSGSRPQISLQWEISNINSLQFTTKEPISQDISGTWDTNICRDTVSACGGFARSDACLKEM</sequence>